<dbReference type="Gene3D" id="1.25.40.20">
    <property type="entry name" value="Ankyrin repeat-containing domain"/>
    <property type="match status" value="5"/>
</dbReference>
<feature type="repeat" description="ANK" evidence="6">
    <location>
        <begin position="809"/>
        <end position="841"/>
    </location>
</feature>
<dbReference type="SUPFAM" id="SSF57850">
    <property type="entry name" value="RING/U-box"/>
    <property type="match status" value="1"/>
</dbReference>
<protein>
    <recommendedName>
        <fullName evidence="8">Nephrocystin 3-like N-terminal domain-containing protein</fullName>
    </recommendedName>
</protein>
<proteinExistence type="predicted"/>
<dbReference type="Gene3D" id="3.30.60.90">
    <property type="match status" value="1"/>
</dbReference>
<dbReference type="PANTHER" id="PTHR24198">
    <property type="entry name" value="ANKYRIN REPEAT AND PROTEIN KINASE DOMAIN-CONTAINING PROTEIN"/>
    <property type="match status" value="1"/>
</dbReference>
<feature type="repeat" description="ANK" evidence="6">
    <location>
        <begin position="776"/>
        <end position="808"/>
    </location>
</feature>
<feature type="repeat" description="ANK" evidence="6">
    <location>
        <begin position="1034"/>
        <end position="1066"/>
    </location>
</feature>
<name>A0A5M8PID5_9LECA</name>
<feature type="repeat" description="ANK" evidence="6">
    <location>
        <begin position="845"/>
        <end position="874"/>
    </location>
</feature>
<keyword evidence="5 6" id="KW-0040">ANK repeat</keyword>
<dbReference type="InterPro" id="IPR043145">
    <property type="entry name" value="Znf_ZZ_sf"/>
</dbReference>
<evidence type="ECO:0000256" key="7">
    <source>
        <dbReference type="SAM" id="Coils"/>
    </source>
</evidence>
<dbReference type="PANTHER" id="PTHR24198:SF165">
    <property type="entry name" value="ANKYRIN REPEAT-CONTAINING PROTEIN-RELATED"/>
    <property type="match status" value="1"/>
</dbReference>
<evidence type="ECO:0000256" key="2">
    <source>
        <dbReference type="ARBA" id="ARBA00022737"/>
    </source>
</evidence>
<feature type="domain" description="Nephrocystin 3-like N-terminal" evidence="8">
    <location>
        <begin position="207"/>
        <end position="360"/>
    </location>
</feature>
<keyword evidence="4" id="KW-0862">Zinc</keyword>
<dbReference type="Gene3D" id="3.40.50.300">
    <property type="entry name" value="P-loop containing nucleotide triphosphate hydrolases"/>
    <property type="match status" value="1"/>
</dbReference>
<keyword evidence="7" id="KW-0175">Coiled coil</keyword>
<keyword evidence="2" id="KW-0677">Repeat</keyword>
<keyword evidence="1" id="KW-0479">Metal-binding</keyword>
<feature type="repeat" description="ANK" evidence="6">
    <location>
        <begin position="743"/>
        <end position="775"/>
    </location>
</feature>
<evidence type="ECO:0000256" key="4">
    <source>
        <dbReference type="ARBA" id="ARBA00022833"/>
    </source>
</evidence>
<evidence type="ECO:0000256" key="3">
    <source>
        <dbReference type="ARBA" id="ARBA00022771"/>
    </source>
</evidence>
<dbReference type="GO" id="GO:0008270">
    <property type="term" value="F:zinc ion binding"/>
    <property type="evidence" value="ECO:0007669"/>
    <property type="project" value="UniProtKB-KW"/>
</dbReference>
<gene>
    <name evidence="9" type="ORF">FRX48_06714</name>
</gene>
<feature type="repeat" description="ANK" evidence="6">
    <location>
        <begin position="875"/>
        <end position="907"/>
    </location>
</feature>
<dbReference type="Pfam" id="PF12796">
    <property type="entry name" value="Ank_2"/>
    <property type="match status" value="4"/>
</dbReference>
<dbReference type="InterPro" id="IPR056884">
    <property type="entry name" value="NPHP3-like_N"/>
</dbReference>
<evidence type="ECO:0000259" key="8">
    <source>
        <dbReference type="Pfam" id="PF24883"/>
    </source>
</evidence>
<dbReference type="Proteomes" id="UP000324767">
    <property type="component" value="Unassembled WGS sequence"/>
</dbReference>
<dbReference type="Pfam" id="PF24883">
    <property type="entry name" value="NPHP3_N"/>
    <property type="match status" value="1"/>
</dbReference>
<dbReference type="PROSITE" id="PS50088">
    <property type="entry name" value="ANK_REPEAT"/>
    <property type="match status" value="9"/>
</dbReference>
<reference evidence="9 10" key="1">
    <citation type="submission" date="2019-09" db="EMBL/GenBank/DDBJ databases">
        <title>The hologenome of the rock-dwelling lichen Lasallia pustulata.</title>
        <authorList>
            <person name="Greshake Tzovaras B."/>
            <person name="Segers F."/>
            <person name="Bicker A."/>
            <person name="Dal Grande F."/>
            <person name="Otte J."/>
            <person name="Hankeln T."/>
            <person name="Schmitt I."/>
            <person name="Ebersberger I."/>
        </authorList>
    </citation>
    <scope>NUCLEOTIDE SEQUENCE [LARGE SCALE GENOMIC DNA]</scope>
    <source>
        <strain evidence="9">A1-1</strain>
    </source>
</reference>
<dbReference type="SMART" id="SM00248">
    <property type="entry name" value="ANK"/>
    <property type="match status" value="12"/>
</dbReference>
<dbReference type="InterPro" id="IPR027417">
    <property type="entry name" value="P-loop_NTPase"/>
</dbReference>
<organism evidence="9 10">
    <name type="scientific">Lasallia pustulata</name>
    <dbReference type="NCBI Taxonomy" id="136370"/>
    <lineage>
        <taxon>Eukaryota</taxon>
        <taxon>Fungi</taxon>
        <taxon>Dikarya</taxon>
        <taxon>Ascomycota</taxon>
        <taxon>Pezizomycotina</taxon>
        <taxon>Lecanoromycetes</taxon>
        <taxon>OSLEUM clade</taxon>
        <taxon>Umbilicariomycetidae</taxon>
        <taxon>Umbilicariales</taxon>
        <taxon>Umbilicariaceae</taxon>
        <taxon>Lasallia</taxon>
    </lineage>
</organism>
<dbReference type="InterPro" id="IPR002110">
    <property type="entry name" value="Ankyrin_rpt"/>
</dbReference>
<evidence type="ECO:0000313" key="9">
    <source>
        <dbReference type="EMBL" id="KAA6409161.1"/>
    </source>
</evidence>
<dbReference type="CDD" id="cd02249">
    <property type="entry name" value="ZZ"/>
    <property type="match status" value="1"/>
</dbReference>
<dbReference type="Pfam" id="PF00023">
    <property type="entry name" value="Ank"/>
    <property type="match status" value="1"/>
</dbReference>
<dbReference type="SUPFAM" id="SSF48403">
    <property type="entry name" value="Ankyrin repeat"/>
    <property type="match status" value="2"/>
</dbReference>
<dbReference type="AlphaFoldDB" id="A0A5M8PID5"/>
<evidence type="ECO:0000256" key="1">
    <source>
        <dbReference type="ARBA" id="ARBA00022723"/>
    </source>
</evidence>
<feature type="coiled-coil region" evidence="7">
    <location>
        <begin position="31"/>
        <end position="65"/>
    </location>
</feature>
<dbReference type="PROSITE" id="PS50297">
    <property type="entry name" value="ANK_REP_REGION"/>
    <property type="match status" value="7"/>
</dbReference>
<dbReference type="InterPro" id="IPR036770">
    <property type="entry name" value="Ankyrin_rpt-contain_sf"/>
</dbReference>
<feature type="repeat" description="ANK" evidence="6">
    <location>
        <begin position="1001"/>
        <end position="1033"/>
    </location>
</feature>
<feature type="repeat" description="ANK" evidence="6">
    <location>
        <begin position="713"/>
        <end position="742"/>
    </location>
</feature>
<comment type="caution">
    <text evidence="9">The sequence shown here is derived from an EMBL/GenBank/DDBJ whole genome shotgun (WGS) entry which is preliminary data.</text>
</comment>
<dbReference type="OrthoDB" id="1577640at2759"/>
<accession>A0A5M8PID5</accession>
<feature type="repeat" description="ANK" evidence="6">
    <location>
        <begin position="1067"/>
        <end position="1105"/>
    </location>
</feature>
<sequence length="1199" mass="132045">MAELALVSSIIAIIQISRDVITQAYKYGQAVKSAKEDMQRVQAEVKDLNAILIKLKDLARRAEASGRSLTLWPTLVSLQDPTSSLHKCQKELEKLQPGLAPVGFWEKSKARALWPPKRNGIYQILDTLRQQKVHLTEALNIDQTGQVLEMAQVVEDTAKLQIAYKDVSQSTEAKIKGLKDDLIIRWLLSTDASINHVAAIDKRMKSTGQWFLESTEYHSWKHDSSSFLWLHGPSGCGKTVLCSTIVEDTRASCKASPVAFYYFDITDREKQKVSSLLRSILGQLCTQMAAVPETVSALHKTYKLGSHIPQQPLIDTLDSILPQIDKPHVFIDALDECEDTDQLLKAIKKLHGNLQILVTSQKQSKLSDTLQGIATEISIQSEVIDRDIGLHVQESLKDGKLRQWKNHPIKDKIINTLQDGAGGSFRWVSCQIDSLGGCSSEDDVRSALEDLPRDLNHTYDRILKRIYDQDQRSKGKTAAKIKAALQWLAFARRPLLLQEVLEAAVINPEHPFEISARILLEPHFISDSCSSLVVITASTRRGCEKLEELKFAHPSVQRYLTSERIQSSGERASLFSFSFSENDAHSFIGRSCLRYLLQFDKPETLNWKTLLTFPLAKYSAKFWVDHYTAIGDNPDRTRLDDLGIELLESERNSFKNWIRICDFFQHWRIHGELERTIFDPPLCYIARLGLLGLARRLLEKGANVNAQGGVYGNALQAAVFRGNVKLVQLLLNEGADVNAQGGEYGNALQAAASGGRVEIVQLLLNNGADVNAQGGTYGNALQAAAPGGCVEIVQLLLNEGADVNAQSEKYGNALRAAAWDGDVEIVQLLLTEGADVNAQGGGYGNALQAAAWRGGAETVQLLLNEGADVNAQGGEYGNALQAAAWKGSAEAVQLLLNEGADVNAQGGCCGSALRAAVSIRNVKIVNLLLDNGADVSSEGLCKEATKSRNEVLTLLLSRGLDLTRTDHQGMSMLHRATAEGDIKRGKTLLEFKLEACALDKQGRNWLHLASDSGDIQTIEMFLDLGLDPGALDKQGRNCLHHAASSGKAPAVVRLLTEGLSSNCADRDGWTPLHWAAKGTTTRQEQGDLIIRYLLDAGANPKLKTTEGWTPHSVASFHHQTKLLPFLAASECEHVDEGHSNMGPSLRHRNAYCDGCSMDIYGLRYRCLDCAPPRFDFCFKCNYSVAETHPDHKFEVFEAP</sequence>
<dbReference type="EMBL" id="VXIT01000011">
    <property type="protein sequence ID" value="KAA6409161.1"/>
    <property type="molecule type" value="Genomic_DNA"/>
</dbReference>
<evidence type="ECO:0000313" key="10">
    <source>
        <dbReference type="Proteomes" id="UP000324767"/>
    </source>
</evidence>
<keyword evidence="3" id="KW-0863">Zinc-finger</keyword>
<dbReference type="SUPFAM" id="SSF52540">
    <property type="entry name" value="P-loop containing nucleoside triphosphate hydrolases"/>
    <property type="match status" value="1"/>
</dbReference>
<evidence type="ECO:0000256" key="6">
    <source>
        <dbReference type="PROSITE-ProRule" id="PRU00023"/>
    </source>
</evidence>
<evidence type="ECO:0000256" key="5">
    <source>
        <dbReference type="ARBA" id="ARBA00023043"/>
    </source>
</evidence>